<sequence length="463" mass="52019">MDYCPANTNPFLVNNYAVKSSALGLHRLVFSGSQKPRQVPSSVYFSGHRRPLVAVARAGASSNCEFSSLNTPLEPKSAPGKYLSGLLLSDDAEEFQDAVRKQLEQLAGDRDDAIRRADLSSRSDEACLHRLSSCSGVLIMPLVLVHVPGGKWSSAIKGIGRGKLRVAFKRGEASWGVGKLPNLSVKETQNNFYPHGWRRVYWITRIAELREHECQIVVEDIMYILVLYKFHEIRVHLVPRLSKCIYNHRLELWPSNDWELESIHSFEVLELIREHLTGVIGWKADSNVADNWATTEIPRLQLCRVYAASILYGYFLKSASLRHRLELNLGLTCQNPLLVPELLSCGMKNIAFGRIGRAQSTSLGPESCIRVKKRENLKCYVMGFDPETLEMCAKPKTREAVSLVEKHSCALFGDETTGLIETNDVIVTSLSSLKRMALEAVAFGSFLWDTEEYVDAVYKLKED</sequence>
<evidence type="ECO:0000313" key="2">
    <source>
        <dbReference type="Proteomes" id="UP000626092"/>
    </source>
</evidence>
<dbReference type="InterPro" id="IPR038925">
    <property type="entry name" value="At3g17800-like"/>
</dbReference>
<dbReference type="PANTHER" id="PTHR31808:SF9">
    <property type="entry name" value="F21O3.2 PROTEIN"/>
    <property type="match status" value="1"/>
</dbReference>
<keyword evidence="2" id="KW-1185">Reference proteome</keyword>
<gene>
    <name evidence="1" type="ORF">RHSIM_Rhsim01G0250500</name>
</gene>
<dbReference type="InterPro" id="IPR008479">
    <property type="entry name" value="DUF760"/>
</dbReference>
<dbReference type="OrthoDB" id="25131at2759"/>
<dbReference type="EMBL" id="WJXA01000001">
    <property type="protein sequence ID" value="KAF7153876.1"/>
    <property type="molecule type" value="Genomic_DNA"/>
</dbReference>
<dbReference type="Pfam" id="PF05542">
    <property type="entry name" value="DUF760"/>
    <property type="match status" value="1"/>
</dbReference>
<reference evidence="1" key="1">
    <citation type="submission" date="2019-11" db="EMBL/GenBank/DDBJ databases">
        <authorList>
            <person name="Liu Y."/>
            <person name="Hou J."/>
            <person name="Li T.-Q."/>
            <person name="Guan C.-H."/>
            <person name="Wu X."/>
            <person name="Wu H.-Z."/>
            <person name="Ling F."/>
            <person name="Zhang R."/>
            <person name="Shi X.-G."/>
            <person name="Ren J.-P."/>
            <person name="Chen E.-F."/>
            <person name="Sun J.-M."/>
        </authorList>
    </citation>
    <scope>NUCLEOTIDE SEQUENCE</scope>
    <source>
        <strain evidence="1">Adult_tree_wgs_1</strain>
        <tissue evidence="1">Leaves</tissue>
    </source>
</reference>
<proteinExistence type="predicted"/>
<evidence type="ECO:0000313" key="1">
    <source>
        <dbReference type="EMBL" id="KAF7153876.1"/>
    </source>
</evidence>
<dbReference type="AlphaFoldDB" id="A0A834HK41"/>
<protein>
    <submittedName>
        <fullName evidence="1">Uncharacterized protein</fullName>
    </submittedName>
</protein>
<dbReference type="Proteomes" id="UP000626092">
    <property type="component" value="Unassembled WGS sequence"/>
</dbReference>
<comment type="caution">
    <text evidence="1">The sequence shown here is derived from an EMBL/GenBank/DDBJ whole genome shotgun (WGS) entry which is preliminary data.</text>
</comment>
<name>A0A834HK41_RHOSS</name>
<organism evidence="1 2">
    <name type="scientific">Rhododendron simsii</name>
    <name type="common">Sims's rhododendron</name>
    <dbReference type="NCBI Taxonomy" id="118357"/>
    <lineage>
        <taxon>Eukaryota</taxon>
        <taxon>Viridiplantae</taxon>
        <taxon>Streptophyta</taxon>
        <taxon>Embryophyta</taxon>
        <taxon>Tracheophyta</taxon>
        <taxon>Spermatophyta</taxon>
        <taxon>Magnoliopsida</taxon>
        <taxon>eudicotyledons</taxon>
        <taxon>Gunneridae</taxon>
        <taxon>Pentapetalae</taxon>
        <taxon>asterids</taxon>
        <taxon>Ericales</taxon>
        <taxon>Ericaceae</taxon>
        <taxon>Ericoideae</taxon>
        <taxon>Rhodoreae</taxon>
        <taxon>Rhododendron</taxon>
    </lineage>
</organism>
<accession>A0A834HK41</accession>
<dbReference type="PANTHER" id="PTHR31808">
    <property type="entry name" value="EXPRESSED PROTEIN"/>
    <property type="match status" value="1"/>
</dbReference>